<evidence type="ECO:0000313" key="3">
    <source>
        <dbReference type="Proteomes" id="UP001501072"/>
    </source>
</evidence>
<reference evidence="2 3" key="1">
    <citation type="journal article" date="2019" name="Int. J. Syst. Evol. Microbiol.">
        <title>The Global Catalogue of Microorganisms (GCM) 10K type strain sequencing project: providing services to taxonomists for standard genome sequencing and annotation.</title>
        <authorList>
            <consortium name="The Broad Institute Genomics Platform"/>
            <consortium name="The Broad Institute Genome Sequencing Center for Infectious Disease"/>
            <person name="Wu L."/>
            <person name="Ma J."/>
        </authorList>
    </citation>
    <scope>NUCLEOTIDE SEQUENCE [LARGE SCALE GENOMIC DNA]</scope>
    <source>
        <strain evidence="2 3">JCM 11269</strain>
    </source>
</reference>
<accession>A0ABN1SS55</accession>
<name>A0ABN1SS55_9ACTN</name>
<dbReference type="InterPro" id="IPR023393">
    <property type="entry name" value="START-like_dom_sf"/>
</dbReference>
<dbReference type="Gene3D" id="3.30.530.20">
    <property type="match status" value="1"/>
</dbReference>
<sequence>MSEENEQENKQESERGTGREFEIVREFEVDATPEEVWAAITTGTGGYLWPMSPPEPRVGGAGPFGSTVTAWDPPHRYTNRSENTGAPAQPLNQLDHTIEPRDGGRRAWVRYVHSGIFTDDWDNQYDGANKHTDFYLHTLREYLTHFAPRPVAFTTLNGPGKSASADAFTAVGRALGLTGETAVGARVTVRGPKEFEAVLDYRDPYFIGLRTDDALIRFFGRNHWGAPVGISVHDFAPDADAEATETAWQDWLNGVFGPS</sequence>
<organism evidence="2 3">
    <name type="scientific">Streptomyces thermogriseus</name>
    <dbReference type="NCBI Taxonomy" id="75292"/>
    <lineage>
        <taxon>Bacteria</taxon>
        <taxon>Bacillati</taxon>
        <taxon>Actinomycetota</taxon>
        <taxon>Actinomycetes</taxon>
        <taxon>Kitasatosporales</taxon>
        <taxon>Streptomycetaceae</taxon>
        <taxon>Streptomyces</taxon>
    </lineage>
</organism>
<gene>
    <name evidence="2" type="ORF">GCM10009564_02790</name>
</gene>
<comment type="caution">
    <text evidence="2">The sequence shown here is derived from an EMBL/GenBank/DDBJ whole genome shotgun (WGS) entry which is preliminary data.</text>
</comment>
<keyword evidence="3" id="KW-1185">Reference proteome</keyword>
<feature type="region of interest" description="Disordered" evidence="1">
    <location>
        <begin position="1"/>
        <end position="22"/>
    </location>
</feature>
<dbReference type="Proteomes" id="UP001501072">
    <property type="component" value="Unassembled WGS sequence"/>
</dbReference>
<proteinExistence type="predicted"/>
<dbReference type="SUPFAM" id="SSF55961">
    <property type="entry name" value="Bet v1-like"/>
    <property type="match status" value="1"/>
</dbReference>
<dbReference type="CDD" id="cd07814">
    <property type="entry name" value="SRPBCC_CalC_Aha1-like"/>
    <property type="match status" value="1"/>
</dbReference>
<dbReference type="EMBL" id="BAAAHU010000002">
    <property type="protein sequence ID" value="GAA1003297.1"/>
    <property type="molecule type" value="Genomic_DNA"/>
</dbReference>
<feature type="compositionally biased region" description="Basic and acidic residues" evidence="1">
    <location>
        <begin position="7"/>
        <end position="22"/>
    </location>
</feature>
<protein>
    <submittedName>
        <fullName evidence="2">SRPBCC domain-containing protein</fullName>
    </submittedName>
</protein>
<dbReference type="RefSeq" id="WP_346071850.1">
    <property type="nucleotide sequence ID" value="NZ_BAAAHU010000002.1"/>
</dbReference>
<evidence type="ECO:0000256" key="1">
    <source>
        <dbReference type="SAM" id="MobiDB-lite"/>
    </source>
</evidence>
<evidence type="ECO:0000313" key="2">
    <source>
        <dbReference type="EMBL" id="GAA1003297.1"/>
    </source>
</evidence>